<dbReference type="Proteomes" id="UP000039046">
    <property type="component" value="Unassembled WGS sequence"/>
</dbReference>
<evidence type="ECO:0000313" key="9">
    <source>
        <dbReference type="EMBL" id="CEJ82328.1"/>
    </source>
</evidence>
<accession>A0A0A1SPH2</accession>
<feature type="transmembrane region" description="Helical" evidence="7">
    <location>
        <begin position="367"/>
        <end position="394"/>
    </location>
</feature>
<evidence type="ECO:0000259" key="8">
    <source>
        <dbReference type="PROSITE" id="PS50850"/>
    </source>
</evidence>
<dbReference type="HOGENOM" id="CLU_000960_28_2_1"/>
<gene>
    <name evidence="9" type="ORF">VHEMI02399</name>
</gene>
<evidence type="ECO:0000256" key="5">
    <source>
        <dbReference type="ARBA" id="ARBA00023136"/>
    </source>
</evidence>
<dbReference type="AlphaFoldDB" id="A0A0A1SPH2"/>
<dbReference type="PANTHER" id="PTHR42718">
    <property type="entry name" value="MAJOR FACILITATOR SUPERFAMILY MULTIDRUG TRANSPORTER MFSC"/>
    <property type="match status" value="1"/>
</dbReference>
<dbReference type="Pfam" id="PF07690">
    <property type="entry name" value="MFS_1"/>
    <property type="match status" value="1"/>
</dbReference>
<feature type="transmembrane region" description="Helical" evidence="7">
    <location>
        <begin position="87"/>
        <end position="107"/>
    </location>
</feature>
<dbReference type="InterPro" id="IPR011701">
    <property type="entry name" value="MFS"/>
</dbReference>
<proteinExistence type="predicted"/>
<dbReference type="OrthoDB" id="440755at2759"/>
<evidence type="ECO:0000256" key="1">
    <source>
        <dbReference type="ARBA" id="ARBA00004141"/>
    </source>
</evidence>
<feature type="region of interest" description="Disordered" evidence="6">
    <location>
        <begin position="477"/>
        <end position="501"/>
    </location>
</feature>
<dbReference type="SUPFAM" id="SSF103473">
    <property type="entry name" value="MFS general substrate transporter"/>
    <property type="match status" value="1"/>
</dbReference>
<dbReference type="PANTHER" id="PTHR42718:SF9">
    <property type="entry name" value="MAJOR FACILITATOR SUPERFAMILY MULTIDRUG TRANSPORTER MFSC"/>
    <property type="match status" value="1"/>
</dbReference>
<evidence type="ECO:0000256" key="3">
    <source>
        <dbReference type="ARBA" id="ARBA00022692"/>
    </source>
</evidence>
<keyword evidence="5 7" id="KW-0472">Membrane</keyword>
<dbReference type="GO" id="GO:0022857">
    <property type="term" value="F:transmembrane transporter activity"/>
    <property type="evidence" value="ECO:0007669"/>
    <property type="project" value="InterPro"/>
</dbReference>
<evidence type="ECO:0000256" key="6">
    <source>
        <dbReference type="SAM" id="MobiDB-lite"/>
    </source>
</evidence>
<keyword evidence="4 7" id="KW-1133">Transmembrane helix</keyword>
<evidence type="ECO:0000313" key="10">
    <source>
        <dbReference type="Proteomes" id="UP000039046"/>
    </source>
</evidence>
<dbReference type="PROSITE" id="PS50850">
    <property type="entry name" value="MFS"/>
    <property type="match status" value="1"/>
</dbReference>
<keyword evidence="2" id="KW-0813">Transport</keyword>
<feature type="compositionally biased region" description="Basic and acidic residues" evidence="6">
    <location>
        <begin position="490"/>
        <end position="501"/>
    </location>
</feature>
<evidence type="ECO:0000256" key="2">
    <source>
        <dbReference type="ARBA" id="ARBA00022448"/>
    </source>
</evidence>
<reference evidence="9 10" key="1">
    <citation type="journal article" date="2015" name="Genome Announc.">
        <title>Draft Genome Sequence and Gene Annotation of the Entomopathogenic Fungus Verticillium hemipterigenum.</title>
        <authorList>
            <person name="Horn F."/>
            <person name="Habel A."/>
            <person name="Scharf D.H."/>
            <person name="Dworschak J."/>
            <person name="Brakhage A.A."/>
            <person name="Guthke R."/>
            <person name="Hertweck C."/>
            <person name="Linde J."/>
        </authorList>
    </citation>
    <scope>NUCLEOTIDE SEQUENCE [LARGE SCALE GENOMIC DNA]</scope>
</reference>
<dbReference type="Gene3D" id="1.20.1250.20">
    <property type="entry name" value="MFS general substrate transporter like domains"/>
    <property type="match status" value="2"/>
</dbReference>
<protein>
    <submittedName>
        <fullName evidence="9">MFS-Transporter Dbxref</fullName>
    </submittedName>
</protein>
<evidence type="ECO:0000256" key="4">
    <source>
        <dbReference type="ARBA" id="ARBA00022989"/>
    </source>
</evidence>
<dbReference type="InterPro" id="IPR036259">
    <property type="entry name" value="MFS_trans_sf"/>
</dbReference>
<comment type="subcellular location">
    <subcellularLocation>
        <location evidence="1">Membrane</location>
        <topology evidence="1">Multi-pass membrane protein</topology>
    </subcellularLocation>
</comment>
<keyword evidence="10" id="KW-1185">Reference proteome</keyword>
<dbReference type="InterPro" id="IPR020846">
    <property type="entry name" value="MFS_dom"/>
</dbReference>
<feature type="transmembrane region" description="Helical" evidence="7">
    <location>
        <begin position="240"/>
        <end position="258"/>
    </location>
</feature>
<feature type="transmembrane region" description="Helical" evidence="7">
    <location>
        <begin position="406"/>
        <end position="427"/>
    </location>
</feature>
<feature type="transmembrane region" description="Helical" evidence="7">
    <location>
        <begin position="147"/>
        <end position="168"/>
    </location>
</feature>
<sequence>MPSGGGLPPYGDITKPAVAWAIVIVACIVAFLDLFQSSMVIFGLTEMKDELNFTTGDLNWVLVAYTLTFATTLLVGGQLADRVGLRITFLIGTLMLVWPNILVAWAPNKNALLAGRALAGIGAALTCATGIPIISHTFPPGKDRNNGLATYVSTGPIGTVLGVIFGALLTASPAGWRSMFWVNFILAAVAGIIGFFLIPDFKVEGSRKFDYLGTAAFMAGTCFLVYGLNDAVNLGWGHPAIIVSLILGVLFLASFPVVESKLDEPVVPLSIMRNPHVLVPLTTFAFVGGGWVTWFFLATEVCLNSLHYETVRAACYFLPATAVSIIGGAVGNKLVGKGYTKRVIIVGYIMSVGALVPWGFVGPQFGIWYVIVFAMLYLAAAPAIACAGQAIVLHEIPLEDHGMASALMNVMYQFGSSLLLALVNVAMGSTKKTGNSEEQLLNQYHNGAWALLGLTAAGLVLFLVFYARRESSKGGMINKTADGDAVTPQETKEEGKESGEV</sequence>
<feature type="transmembrane region" description="Helical" evidence="7">
    <location>
        <begin position="113"/>
        <end position="135"/>
    </location>
</feature>
<feature type="transmembrane region" description="Helical" evidence="7">
    <location>
        <begin position="278"/>
        <end position="298"/>
    </location>
</feature>
<dbReference type="GO" id="GO:0016020">
    <property type="term" value="C:membrane"/>
    <property type="evidence" value="ECO:0007669"/>
    <property type="project" value="UniProtKB-SubCell"/>
</dbReference>
<dbReference type="CDD" id="cd17321">
    <property type="entry name" value="MFS_MMR_MDR_like"/>
    <property type="match status" value="1"/>
</dbReference>
<name>A0A0A1SPH2_9HYPO</name>
<keyword evidence="3 7" id="KW-0812">Transmembrane</keyword>
<dbReference type="EMBL" id="CDHN01000001">
    <property type="protein sequence ID" value="CEJ82328.1"/>
    <property type="molecule type" value="Genomic_DNA"/>
</dbReference>
<feature type="transmembrane region" description="Helical" evidence="7">
    <location>
        <begin position="343"/>
        <end position="361"/>
    </location>
</feature>
<evidence type="ECO:0000256" key="7">
    <source>
        <dbReference type="SAM" id="Phobius"/>
    </source>
</evidence>
<feature type="transmembrane region" description="Helical" evidence="7">
    <location>
        <begin position="211"/>
        <end position="228"/>
    </location>
</feature>
<feature type="domain" description="Major facilitator superfamily (MFS) profile" evidence="8">
    <location>
        <begin position="22"/>
        <end position="470"/>
    </location>
</feature>
<feature type="transmembrane region" description="Helical" evidence="7">
    <location>
        <begin position="447"/>
        <end position="467"/>
    </location>
</feature>
<feature type="transmembrane region" description="Helical" evidence="7">
    <location>
        <begin position="17"/>
        <end position="42"/>
    </location>
</feature>
<feature type="transmembrane region" description="Helical" evidence="7">
    <location>
        <begin position="62"/>
        <end position="80"/>
    </location>
</feature>
<feature type="transmembrane region" description="Helical" evidence="7">
    <location>
        <begin position="180"/>
        <end position="199"/>
    </location>
</feature>
<organism evidence="9 10">
    <name type="scientific">[Torrubiella] hemipterigena</name>
    <dbReference type="NCBI Taxonomy" id="1531966"/>
    <lineage>
        <taxon>Eukaryota</taxon>
        <taxon>Fungi</taxon>
        <taxon>Dikarya</taxon>
        <taxon>Ascomycota</taxon>
        <taxon>Pezizomycotina</taxon>
        <taxon>Sordariomycetes</taxon>
        <taxon>Hypocreomycetidae</taxon>
        <taxon>Hypocreales</taxon>
        <taxon>Clavicipitaceae</taxon>
        <taxon>Clavicipitaceae incertae sedis</taxon>
        <taxon>'Torrubiella' clade</taxon>
    </lineage>
</organism>